<name>A0AAN6WD83_9PEZI</name>
<dbReference type="AlphaFoldDB" id="A0AAN6WD83"/>
<sequence>MRGRVTRSKSMVEGHSHHVCQCSMHISNHVGIYGLMTNQGQGTRVNKLVSLFQRFEKIRRSGHLRFGYLFFSNSPLSRYLCYGALYDKRITISLICTLLDIEVWLRISAFRNIRPHTLREKKKRRERRGPNRTVPHPDWLSQGTTTGRQTVFLSFSIERYSSFFSWLFLGGIERHFLVLGYFLPPPPSTTKRILRPVCPYCDSSVRE</sequence>
<evidence type="ECO:0000313" key="2">
    <source>
        <dbReference type="EMBL" id="KAK4178966.1"/>
    </source>
</evidence>
<accession>A0AAN6WD83</accession>
<dbReference type="EMBL" id="MU866126">
    <property type="protein sequence ID" value="KAK4178966.1"/>
    <property type="molecule type" value="Genomic_DNA"/>
</dbReference>
<feature type="region of interest" description="Disordered" evidence="1">
    <location>
        <begin position="121"/>
        <end position="140"/>
    </location>
</feature>
<protein>
    <submittedName>
        <fullName evidence="2">Uncharacterized protein</fullName>
    </submittedName>
</protein>
<gene>
    <name evidence="2" type="ORF">QBC36DRAFT_89759</name>
</gene>
<reference evidence="2" key="2">
    <citation type="submission" date="2023-05" db="EMBL/GenBank/DDBJ databases">
        <authorList>
            <consortium name="Lawrence Berkeley National Laboratory"/>
            <person name="Steindorff A."/>
            <person name="Hensen N."/>
            <person name="Bonometti L."/>
            <person name="Westerberg I."/>
            <person name="Brannstrom I.O."/>
            <person name="Guillou S."/>
            <person name="Cros-Aarteil S."/>
            <person name="Calhoun S."/>
            <person name="Haridas S."/>
            <person name="Kuo A."/>
            <person name="Mondo S."/>
            <person name="Pangilinan J."/>
            <person name="Riley R."/>
            <person name="Labutti K."/>
            <person name="Andreopoulos B."/>
            <person name="Lipzen A."/>
            <person name="Chen C."/>
            <person name="Yanf M."/>
            <person name="Daum C."/>
            <person name="Ng V."/>
            <person name="Clum A."/>
            <person name="Ohm R."/>
            <person name="Martin F."/>
            <person name="Silar P."/>
            <person name="Natvig D."/>
            <person name="Lalanne C."/>
            <person name="Gautier V."/>
            <person name="Ament-Velasquez S.L."/>
            <person name="Kruys A."/>
            <person name="Hutchinson M.I."/>
            <person name="Powell A.J."/>
            <person name="Barry K."/>
            <person name="Miller A.N."/>
            <person name="Grigoriev I.V."/>
            <person name="Debuchy R."/>
            <person name="Gladieux P."/>
            <person name="Thoren M.H."/>
            <person name="Johannesson H."/>
        </authorList>
    </citation>
    <scope>NUCLEOTIDE SEQUENCE</scope>
    <source>
        <strain evidence="2">CBS 892.96</strain>
    </source>
</reference>
<organism evidence="2 3">
    <name type="scientific">Triangularia setosa</name>
    <dbReference type="NCBI Taxonomy" id="2587417"/>
    <lineage>
        <taxon>Eukaryota</taxon>
        <taxon>Fungi</taxon>
        <taxon>Dikarya</taxon>
        <taxon>Ascomycota</taxon>
        <taxon>Pezizomycotina</taxon>
        <taxon>Sordariomycetes</taxon>
        <taxon>Sordariomycetidae</taxon>
        <taxon>Sordariales</taxon>
        <taxon>Podosporaceae</taxon>
        <taxon>Triangularia</taxon>
    </lineage>
</organism>
<dbReference type="Proteomes" id="UP001302321">
    <property type="component" value="Unassembled WGS sequence"/>
</dbReference>
<evidence type="ECO:0000313" key="3">
    <source>
        <dbReference type="Proteomes" id="UP001302321"/>
    </source>
</evidence>
<reference evidence="2" key="1">
    <citation type="journal article" date="2023" name="Mol. Phylogenet. Evol.">
        <title>Genome-scale phylogeny and comparative genomics of the fungal order Sordariales.</title>
        <authorList>
            <person name="Hensen N."/>
            <person name="Bonometti L."/>
            <person name="Westerberg I."/>
            <person name="Brannstrom I.O."/>
            <person name="Guillou S."/>
            <person name="Cros-Aarteil S."/>
            <person name="Calhoun S."/>
            <person name="Haridas S."/>
            <person name="Kuo A."/>
            <person name="Mondo S."/>
            <person name="Pangilinan J."/>
            <person name="Riley R."/>
            <person name="LaButti K."/>
            <person name="Andreopoulos B."/>
            <person name="Lipzen A."/>
            <person name="Chen C."/>
            <person name="Yan M."/>
            <person name="Daum C."/>
            <person name="Ng V."/>
            <person name="Clum A."/>
            <person name="Steindorff A."/>
            <person name="Ohm R.A."/>
            <person name="Martin F."/>
            <person name="Silar P."/>
            <person name="Natvig D.O."/>
            <person name="Lalanne C."/>
            <person name="Gautier V."/>
            <person name="Ament-Velasquez S.L."/>
            <person name="Kruys A."/>
            <person name="Hutchinson M.I."/>
            <person name="Powell A.J."/>
            <person name="Barry K."/>
            <person name="Miller A.N."/>
            <person name="Grigoriev I.V."/>
            <person name="Debuchy R."/>
            <person name="Gladieux P."/>
            <person name="Hiltunen Thoren M."/>
            <person name="Johannesson H."/>
        </authorList>
    </citation>
    <scope>NUCLEOTIDE SEQUENCE</scope>
    <source>
        <strain evidence="2">CBS 892.96</strain>
    </source>
</reference>
<comment type="caution">
    <text evidence="2">The sequence shown here is derived from an EMBL/GenBank/DDBJ whole genome shotgun (WGS) entry which is preliminary data.</text>
</comment>
<keyword evidence="3" id="KW-1185">Reference proteome</keyword>
<proteinExistence type="predicted"/>
<evidence type="ECO:0000256" key="1">
    <source>
        <dbReference type="SAM" id="MobiDB-lite"/>
    </source>
</evidence>